<gene>
    <name evidence="2" type="ORF">COU23_01540</name>
</gene>
<evidence type="ECO:0000313" key="3">
    <source>
        <dbReference type="Proteomes" id="UP000231464"/>
    </source>
</evidence>
<evidence type="ECO:0000313" key="2">
    <source>
        <dbReference type="EMBL" id="PIT89880.1"/>
    </source>
</evidence>
<name>A0A2M6WAP0_9BACT</name>
<feature type="region of interest" description="Disordered" evidence="1">
    <location>
        <begin position="59"/>
        <end position="79"/>
    </location>
</feature>
<dbReference type="AlphaFoldDB" id="A0A2M6WAP0"/>
<evidence type="ECO:0000256" key="1">
    <source>
        <dbReference type="SAM" id="MobiDB-lite"/>
    </source>
</evidence>
<reference evidence="3" key="1">
    <citation type="submission" date="2017-09" db="EMBL/GenBank/DDBJ databases">
        <title>Depth-based differentiation of microbial function through sediment-hosted aquifers and enrichment of novel symbionts in the deep terrestrial subsurface.</title>
        <authorList>
            <person name="Probst A.J."/>
            <person name="Ladd B."/>
            <person name="Jarett J.K."/>
            <person name="Geller-Mcgrath D.E."/>
            <person name="Sieber C.M.K."/>
            <person name="Emerson J.B."/>
            <person name="Anantharaman K."/>
            <person name="Thomas B.C."/>
            <person name="Malmstrom R."/>
            <person name="Stieglmeier M."/>
            <person name="Klingl A."/>
            <person name="Woyke T."/>
            <person name="Ryan C.M."/>
            <person name="Banfield J.F."/>
        </authorList>
    </citation>
    <scope>NUCLEOTIDE SEQUENCE [LARGE SCALE GENOMIC DNA]</scope>
</reference>
<comment type="caution">
    <text evidence="2">The sequence shown here is derived from an EMBL/GenBank/DDBJ whole genome shotgun (WGS) entry which is preliminary data.</text>
</comment>
<sequence>MLPHFAVMRKMVLKYLAICWKVPPWRDNQQERARFNIGQSSETTRQTSYKFVRIRYGPLRKGSKKRNSLRGKFPPARMA</sequence>
<dbReference type="Proteomes" id="UP000231464">
    <property type="component" value="Unassembled WGS sequence"/>
</dbReference>
<dbReference type="EMBL" id="PFBP01000024">
    <property type="protein sequence ID" value="PIT89880.1"/>
    <property type="molecule type" value="Genomic_DNA"/>
</dbReference>
<accession>A0A2M6WAP0</accession>
<protein>
    <submittedName>
        <fullName evidence="2">Uncharacterized protein</fullName>
    </submittedName>
</protein>
<organism evidence="2 3">
    <name type="scientific">Candidatus Kuenenbacteria bacterium CG10_big_fil_rev_8_21_14_0_10_36_11</name>
    <dbReference type="NCBI Taxonomy" id="1974618"/>
    <lineage>
        <taxon>Bacteria</taxon>
        <taxon>Candidatus Kueneniibacteriota</taxon>
    </lineage>
</organism>
<proteinExistence type="predicted"/>